<proteinExistence type="predicted"/>
<comment type="caution">
    <text evidence="2">The sequence shown here is derived from an EMBL/GenBank/DDBJ whole genome shotgun (WGS) entry which is preliminary data.</text>
</comment>
<dbReference type="Gene3D" id="3.40.50.150">
    <property type="entry name" value="Vaccinia Virus protein VP39"/>
    <property type="match status" value="1"/>
</dbReference>
<dbReference type="Pfam" id="PF08241">
    <property type="entry name" value="Methyltransf_11"/>
    <property type="match status" value="1"/>
</dbReference>
<dbReference type="EMBL" id="JAAQPH010000007">
    <property type="protein sequence ID" value="NIA69080.1"/>
    <property type="molecule type" value="Genomic_DNA"/>
</dbReference>
<gene>
    <name evidence="2" type="ORF">HBA54_10820</name>
</gene>
<dbReference type="InterPro" id="IPR029063">
    <property type="entry name" value="SAM-dependent_MTases_sf"/>
</dbReference>
<dbReference type="SUPFAM" id="SSF53335">
    <property type="entry name" value="S-adenosyl-L-methionine-dependent methyltransferases"/>
    <property type="match status" value="1"/>
</dbReference>
<dbReference type="Proteomes" id="UP000761264">
    <property type="component" value="Unassembled WGS sequence"/>
</dbReference>
<dbReference type="InterPro" id="IPR013216">
    <property type="entry name" value="Methyltransf_11"/>
</dbReference>
<sequence length="306" mass="33806">MTRTTLNKSLNADLALRWRQRPAWYTLNILEQLRPGQPGCPLVALKPRSIAYPSDHTTAVCSPSRVWSNLFWLSLDADALRSTLGGLRVFEVGCGDGRYVEFYERAFGALESYCGIDPRPRDRWKEAKPGCSFIQATAEQLGPEMLGDSNLIVSQSAIEHIPDDVGLFQTIGHWAASEVRPIVQCHVLPGSSMWRQYGPHGFSGYSGRALRQLIAAVPEASAALCLLGGQKSQQVHHRFICDMRVGSRHDRRAAETPAYTEALLAAIDQDLHRPPQSLGQACFLALVLVHNSPLQAVELVPRQTAE</sequence>
<accession>A0A967EXE1</accession>
<keyword evidence="3" id="KW-1185">Reference proteome</keyword>
<name>A0A967EXE1_9PROT</name>
<organism evidence="2 3">
    <name type="scientific">Pelagibius litoralis</name>
    <dbReference type="NCBI Taxonomy" id="374515"/>
    <lineage>
        <taxon>Bacteria</taxon>
        <taxon>Pseudomonadati</taxon>
        <taxon>Pseudomonadota</taxon>
        <taxon>Alphaproteobacteria</taxon>
        <taxon>Rhodospirillales</taxon>
        <taxon>Rhodovibrionaceae</taxon>
        <taxon>Pelagibius</taxon>
    </lineage>
</organism>
<reference evidence="2" key="1">
    <citation type="submission" date="2020-03" db="EMBL/GenBank/DDBJ databases">
        <title>Genome of Pelagibius litoralis DSM 21314T.</title>
        <authorList>
            <person name="Wang G."/>
        </authorList>
    </citation>
    <scope>NUCLEOTIDE SEQUENCE</scope>
    <source>
        <strain evidence="2">DSM 21314</strain>
    </source>
</reference>
<protein>
    <submittedName>
        <fullName evidence="2">Class I SAM-dependent methyltransferase</fullName>
    </submittedName>
</protein>
<feature type="domain" description="Methyltransferase type 11" evidence="1">
    <location>
        <begin position="91"/>
        <end position="170"/>
    </location>
</feature>
<dbReference type="GO" id="GO:0032259">
    <property type="term" value="P:methylation"/>
    <property type="evidence" value="ECO:0007669"/>
    <property type="project" value="UniProtKB-KW"/>
</dbReference>
<evidence type="ECO:0000313" key="2">
    <source>
        <dbReference type="EMBL" id="NIA69080.1"/>
    </source>
</evidence>
<evidence type="ECO:0000313" key="3">
    <source>
        <dbReference type="Proteomes" id="UP000761264"/>
    </source>
</evidence>
<keyword evidence="2" id="KW-0489">Methyltransferase</keyword>
<evidence type="ECO:0000259" key="1">
    <source>
        <dbReference type="Pfam" id="PF08241"/>
    </source>
</evidence>
<dbReference type="GO" id="GO:0008757">
    <property type="term" value="F:S-adenosylmethionine-dependent methyltransferase activity"/>
    <property type="evidence" value="ECO:0007669"/>
    <property type="project" value="InterPro"/>
</dbReference>
<dbReference type="AlphaFoldDB" id="A0A967EXE1"/>
<keyword evidence="2" id="KW-0808">Transferase</keyword>
<dbReference type="RefSeq" id="WP_167224317.1">
    <property type="nucleotide sequence ID" value="NZ_JAAQPH010000007.1"/>
</dbReference>